<evidence type="ECO:0000256" key="6">
    <source>
        <dbReference type="PROSITE-ProRule" id="PRU10141"/>
    </source>
</evidence>
<dbReference type="SMART" id="SM00028">
    <property type="entry name" value="TPR"/>
    <property type="match status" value="6"/>
</dbReference>
<feature type="repeat" description="TPR" evidence="5">
    <location>
        <begin position="688"/>
        <end position="721"/>
    </location>
</feature>
<dbReference type="SMART" id="SM00220">
    <property type="entry name" value="S_TKc"/>
    <property type="match status" value="1"/>
</dbReference>
<dbReference type="InterPro" id="IPR008271">
    <property type="entry name" value="Ser/Thr_kinase_AS"/>
</dbReference>
<dbReference type="SUPFAM" id="SSF56112">
    <property type="entry name" value="Protein kinase-like (PK-like)"/>
    <property type="match status" value="1"/>
</dbReference>
<evidence type="ECO:0000256" key="2">
    <source>
        <dbReference type="ARBA" id="ARBA00022741"/>
    </source>
</evidence>
<evidence type="ECO:0000313" key="9">
    <source>
        <dbReference type="Proteomes" id="UP001244443"/>
    </source>
</evidence>
<keyword evidence="4 6" id="KW-0067">ATP-binding</keyword>
<reference evidence="8" key="1">
    <citation type="submission" date="2023-08" db="EMBL/GenBank/DDBJ databases">
        <title>Comparative genomics and taxonomic characterization of three novel marine species of genus Marivirga.</title>
        <authorList>
            <person name="Muhammad N."/>
            <person name="Kim S.-G."/>
        </authorList>
    </citation>
    <scope>NUCLEOTIDE SEQUENCE [LARGE SCALE GENOMIC DNA]</scope>
    <source>
        <strain evidence="8">ABR2-2</strain>
    </source>
</reference>
<dbReference type="CDD" id="cd14014">
    <property type="entry name" value="STKc_PknB_like"/>
    <property type="match status" value="1"/>
</dbReference>
<dbReference type="Pfam" id="PF00069">
    <property type="entry name" value="Pkinase"/>
    <property type="match status" value="1"/>
</dbReference>
<keyword evidence="9" id="KW-1185">Reference proteome</keyword>
<organism evidence="8 9">
    <name type="scientific">Marivirga arenosa</name>
    <dbReference type="NCBI Taxonomy" id="3059076"/>
    <lineage>
        <taxon>Bacteria</taxon>
        <taxon>Pseudomonadati</taxon>
        <taxon>Bacteroidota</taxon>
        <taxon>Cytophagia</taxon>
        <taxon>Cytophagales</taxon>
        <taxon>Marivirgaceae</taxon>
        <taxon>Marivirga</taxon>
    </lineage>
</organism>
<dbReference type="InterPro" id="IPR000719">
    <property type="entry name" value="Prot_kinase_dom"/>
</dbReference>
<dbReference type="GO" id="GO:0004674">
    <property type="term" value="F:protein serine/threonine kinase activity"/>
    <property type="evidence" value="ECO:0007669"/>
    <property type="project" value="UniProtKB-EC"/>
</dbReference>
<sequence length="834" mass="96272">MGYSWSELETIFQTALKLPEKDRIEYVKNQAEGNSKLEQTVLSMLKESENANHYFDKLQVDIAQGFEERKEDIFSIGDTIDKYVIKEKLGEGGMSQVYLAERNDQQYDQLVAIKCFSISNEKHDLFKNFQKERQFLAKLNHPNIAHILDGGVTDHDIHYIIMEYVDGMPLVDYINHNNFDLKSKLKIFKKVCNAINYAHNHLILHLDIKPSNVYVNKEGSIKLLDFGIAQKIGEPLADRYFLASPLYASPEQIKNKTISVASDIYQLGILLHQILSGKLPFKSRENSLKSNKELILSQDSIDKELLSIIKNCLKENPDKRYLSVSSLIQDIDFFLDNKAIAVHSKSVFYQGKKFFIRNKIKMSLAILLLISMTMGIIFTSHQAEIAKENELKAKKTSEFLLDIFNNANPNLTKGSLTVKEILDNSTKSVENKFDEREFKLALYAQLIDIYTNVYLWEDSKKLAEKVLTDYTDLYNYSSLKIMSNLASNYRELSEFKKADSVFSKIVSSFEIIPVTPEFKVENYLAYGKLKQIESNYDSALQLIHKADSITKMRKTRPKEAADIFNHYASVYKDLSKYDTALSFQKKAINTISDIDGPEYQNSLSIYYNNQGNIFEKLSLYDSAILAFENSIQRKRQIQSKPNLDLAITYSNLGGAYYKKEAYDSASKYLNTAITIFSIELEPDNNFIISSRYSLANIYYSQQQFKKAFEEYKLILQADTNNFGSEHPYVADDYISLANCQREMGELNKALKNLKRAEVIINNKFDKSHQKTSYLNNKFGMLYEAMENYTLAQLYYQQSYDLAFQYLGSDHRYTKLYKEDVERVSKIMKASIKNM</sequence>
<evidence type="ECO:0000256" key="4">
    <source>
        <dbReference type="ARBA" id="ARBA00022840"/>
    </source>
</evidence>
<dbReference type="AlphaFoldDB" id="A0AA51R9I2"/>
<dbReference type="PANTHER" id="PTHR43289">
    <property type="entry name" value="MITOGEN-ACTIVATED PROTEIN KINASE KINASE KINASE 20-RELATED"/>
    <property type="match status" value="1"/>
</dbReference>
<evidence type="ECO:0000259" key="7">
    <source>
        <dbReference type="PROSITE" id="PS50011"/>
    </source>
</evidence>
<evidence type="ECO:0000313" key="8">
    <source>
        <dbReference type="EMBL" id="WMN07656.1"/>
    </source>
</evidence>
<dbReference type="PROSITE" id="PS00108">
    <property type="entry name" value="PROTEIN_KINASE_ST"/>
    <property type="match status" value="1"/>
</dbReference>
<dbReference type="Gene3D" id="1.25.40.10">
    <property type="entry name" value="Tetratricopeptide repeat domain"/>
    <property type="match status" value="3"/>
</dbReference>
<dbReference type="InterPro" id="IPR017441">
    <property type="entry name" value="Protein_kinase_ATP_BS"/>
</dbReference>
<dbReference type="InterPro" id="IPR019734">
    <property type="entry name" value="TPR_rpt"/>
</dbReference>
<protein>
    <submittedName>
        <fullName evidence="8">Serine/threonine-protein kinase</fullName>
        <ecNumber evidence="8">2.7.11.1</ecNumber>
    </submittedName>
</protein>
<dbReference type="GO" id="GO:0005524">
    <property type="term" value="F:ATP binding"/>
    <property type="evidence" value="ECO:0007669"/>
    <property type="project" value="UniProtKB-UniRule"/>
</dbReference>
<dbReference type="RefSeq" id="WP_308357846.1">
    <property type="nucleotide sequence ID" value="NZ_CP129970.2"/>
</dbReference>
<name>A0AA51R9I2_9BACT</name>
<dbReference type="SUPFAM" id="SSF48452">
    <property type="entry name" value="TPR-like"/>
    <property type="match status" value="2"/>
</dbReference>
<feature type="domain" description="Protein kinase" evidence="7">
    <location>
        <begin position="83"/>
        <end position="334"/>
    </location>
</feature>
<dbReference type="Proteomes" id="UP001244443">
    <property type="component" value="Chromosome"/>
</dbReference>
<dbReference type="InterPro" id="IPR011009">
    <property type="entry name" value="Kinase-like_dom_sf"/>
</dbReference>
<feature type="binding site" evidence="6">
    <location>
        <position position="114"/>
    </location>
    <ligand>
        <name>ATP</name>
        <dbReference type="ChEBI" id="CHEBI:30616"/>
    </ligand>
</feature>
<dbReference type="Gene3D" id="1.10.510.10">
    <property type="entry name" value="Transferase(Phosphotransferase) domain 1"/>
    <property type="match status" value="1"/>
</dbReference>
<dbReference type="PROSITE" id="PS00107">
    <property type="entry name" value="PROTEIN_KINASE_ATP"/>
    <property type="match status" value="1"/>
</dbReference>
<dbReference type="Pfam" id="PF13424">
    <property type="entry name" value="TPR_12"/>
    <property type="match status" value="2"/>
</dbReference>
<keyword evidence="3 8" id="KW-0418">Kinase</keyword>
<dbReference type="Gene3D" id="3.30.200.20">
    <property type="entry name" value="Phosphorylase Kinase, domain 1"/>
    <property type="match status" value="1"/>
</dbReference>
<evidence type="ECO:0000256" key="5">
    <source>
        <dbReference type="PROSITE-ProRule" id="PRU00339"/>
    </source>
</evidence>
<dbReference type="PROSITE" id="PS50005">
    <property type="entry name" value="TPR"/>
    <property type="match status" value="1"/>
</dbReference>
<dbReference type="PANTHER" id="PTHR43289:SF34">
    <property type="entry name" value="SERINE_THREONINE-PROTEIN KINASE YBDM-RELATED"/>
    <property type="match status" value="1"/>
</dbReference>
<evidence type="ECO:0000256" key="1">
    <source>
        <dbReference type="ARBA" id="ARBA00022679"/>
    </source>
</evidence>
<keyword evidence="1 8" id="KW-0808">Transferase</keyword>
<accession>A0AA51R9I2</accession>
<dbReference type="InterPro" id="IPR011990">
    <property type="entry name" value="TPR-like_helical_dom_sf"/>
</dbReference>
<dbReference type="EMBL" id="CP129970">
    <property type="protein sequence ID" value="WMN07656.1"/>
    <property type="molecule type" value="Genomic_DNA"/>
</dbReference>
<keyword evidence="2 6" id="KW-0547">Nucleotide-binding</keyword>
<evidence type="ECO:0000256" key="3">
    <source>
        <dbReference type="ARBA" id="ARBA00022777"/>
    </source>
</evidence>
<gene>
    <name evidence="8" type="ORF">QYS48_29465</name>
</gene>
<keyword evidence="5" id="KW-0802">TPR repeat</keyword>
<proteinExistence type="predicted"/>
<dbReference type="PROSITE" id="PS50011">
    <property type="entry name" value="PROTEIN_KINASE_DOM"/>
    <property type="match status" value="1"/>
</dbReference>
<dbReference type="EC" id="2.7.11.1" evidence="8"/>